<dbReference type="Gene3D" id="3.40.50.1000">
    <property type="entry name" value="HAD superfamily/HAD-like"/>
    <property type="match status" value="1"/>
</dbReference>
<dbReference type="SUPFAM" id="SSF56784">
    <property type="entry name" value="HAD-like"/>
    <property type="match status" value="1"/>
</dbReference>
<dbReference type="InterPro" id="IPR023214">
    <property type="entry name" value="HAD_sf"/>
</dbReference>
<evidence type="ECO:0000256" key="2">
    <source>
        <dbReference type="ARBA" id="ARBA00022723"/>
    </source>
</evidence>
<evidence type="ECO:0000313" key="6">
    <source>
        <dbReference type="Proteomes" id="UP000053815"/>
    </source>
</evidence>
<dbReference type="SFLD" id="SFLDS00003">
    <property type="entry name" value="Haloacid_Dehalogenase"/>
    <property type="match status" value="1"/>
</dbReference>
<evidence type="ECO:0000256" key="4">
    <source>
        <dbReference type="ARBA" id="ARBA00022842"/>
    </source>
</evidence>
<dbReference type="FunFam" id="1.10.150.240:FF:000001">
    <property type="entry name" value="Haloacid dehalogenase-like hydrolase domain"/>
    <property type="match status" value="1"/>
</dbReference>
<dbReference type="PANTHER" id="PTHR18901:SF38">
    <property type="entry name" value="PSEUDOURIDINE-5'-PHOSPHATASE"/>
    <property type="match status" value="1"/>
</dbReference>
<dbReference type="Gene3D" id="1.10.150.240">
    <property type="entry name" value="Putative phosphatase, domain 2"/>
    <property type="match status" value="1"/>
</dbReference>
<accession>A0A0C9MMY8</accession>
<dbReference type="FunFam" id="3.40.50.1000:FF:000055">
    <property type="entry name" value="Haloacid dehalogenase-like hydrolase family protein"/>
    <property type="match status" value="1"/>
</dbReference>
<dbReference type="GO" id="GO:0046872">
    <property type="term" value="F:metal ion binding"/>
    <property type="evidence" value="ECO:0007669"/>
    <property type="project" value="UniProtKB-KW"/>
</dbReference>
<dbReference type="SFLD" id="SFLDG01135">
    <property type="entry name" value="C1.5.6:_HAD__Beta-PGM__Phospha"/>
    <property type="match status" value="1"/>
</dbReference>
<dbReference type="AlphaFoldDB" id="A0A0C9MMY8"/>
<dbReference type="STRING" id="91626.A0A0C9MMY8"/>
<dbReference type="GO" id="GO:0016791">
    <property type="term" value="F:phosphatase activity"/>
    <property type="evidence" value="ECO:0007669"/>
    <property type="project" value="TreeGrafter"/>
</dbReference>
<protein>
    <submittedName>
        <fullName evidence="5">Pseudouridine-5'-monophosphatase</fullName>
    </submittedName>
</protein>
<keyword evidence="6" id="KW-1185">Reference proteome</keyword>
<evidence type="ECO:0000256" key="1">
    <source>
        <dbReference type="ARBA" id="ARBA00001946"/>
    </source>
</evidence>
<evidence type="ECO:0000256" key="3">
    <source>
        <dbReference type="ARBA" id="ARBA00022801"/>
    </source>
</evidence>
<organism evidence="5">
    <name type="scientific">Mucor ambiguus</name>
    <dbReference type="NCBI Taxonomy" id="91626"/>
    <lineage>
        <taxon>Eukaryota</taxon>
        <taxon>Fungi</taxon>
        <taxon>Fungi incertae sedis</taxon>
        <taxon>Mucoromycota</taxon>
        <taxon>Mucoromycotina</taxon>
        <taxon>Mucoromycetes</taxon>
        <taxon>Mucorales</taxon>
        <taxon>Mucorineae</taxon>
        <taxon>Mucoraceae</taxon>
        <taxon>Mucor</taxon>
    </lineage>
</organism>
<dbReference type="InterPro" id="IPR036412">
    <property type="entry name" value="HAD-like_sf"/>
</dbReference>
<dbReference type="EMBL" id="DF836513">
    <property type="protein sequence ID" value="GAN08809.1"/>
    <property type="molecule type" value="Genomic_DNA"/>
</dbReference>
<proteinExistence type="predicted"/>
<dbReference type="SFLD" id="SFLDG01129">
    <property type="entry name" value="C1.5:_HAD__Beta-PGM__Phosphata"/>
    <property type="match status" value="1"/>
</dbReference>
<keyword evidence="3" id="KW-0378">Hydrolase</keyword>
<keyword evidence="2" id="KW-0479">Metal-binding</keyword>
<dbReference type="InterPro" id="IPR023198">
    <property type="entry name" value="PGP-like_dom2"/>
</dbReference>
<dbReference type="NCBIfam" id="TIGR01509">
    <property type="entry name" value="HAD-SF-IA-v3"/>
    <property type="match status" value="1"/>
</dbReference>
<dbReference type="OrthoDB" id="40579at2759"/>
<sequence length="270" mass="30282">MLVLIYHDSVTLQKVIRLTEKSIYLEHFDLFDKTRITFNMAYITHCIFDMDGLLLDTERVYTEVTQQILDKYADGVKFTWDVKSQLMGRSGNESAAMVVNTYNLPMSVKEYLDITAIIQEDLFPHAKLLPGVEKLIRHLHAHDIPIAVATSSTRSKFELKTSLNKEIFELFDVIICGDDAEIKNAKPSPDLFLAAQKHFGNPPAENCLVFEDAVNGVEAALNAKMNASSVVWIPDENIKALTGDHDHGATLVINSMADFLPEAFSLPSHK</sequence>
<dbReference type="InterPro" id="IPR006439">
    <property type="entry name" value="HAD-SF_hydro_IA"/>
</dbReference>
<name>A0A0C9MMY8_9FUNG</name>
<gene>
    <name evidence="5" type="ORF">MAM1_0224c08325</name>
</gene>
<keyword evidence="4" id="KW-0460">Magnesium</keyword>
<dbReference type="PANTHER" id="PTHR18901">
    <property type="entry name" value="2-DEOXYGLUCOSE-6-PHOSPHATE PHOSPHATASE 2"/>
    <property type="match status" value="1"/>
</dbReference>
<dbReference type="InterPro" id="IPR041492">
    <property type="entry name" value="HAD_2"/>
</dbReference>
<comment type="cofactor">
    <cofactor evidence="1">
        <name>Mg(2+)</name>
        <dbReference type="ChEBI" id="CHEBI:18420"/>
    </cofactor>
</comment>
<dbReference type="Pfam" id="PF13419">
    <property type="entry name" value="HAD_2"/>
    <property type="match status" value="1"/>
</dbReference>
<reference evidence="5" key="1">
    <citation type="submission" date="2014-09" db="EMBL/GenBank/DDBJ databases">
        <title>Draft genome sequence of an oleaginous Mucoromycotina fungus Mucor ambiguus NBRC6742.</title>
        <authorList>
            <person name="Takeda I."/>
            <person name="Yamane N."/>
            <person name="Morita T."/>
            <person name="Tamano K."/>
            <person name="Machida M."/>
            <person name="Baker S."/>
            <person name="Koike H."/>
        </authorList>
    </citation>
    <scope>NUCLEOTIDE SEQUENCE</scope>
    <source>
        <strain evidence="5">NBRC 6742</strain>
    </source>
</reference>
<dbReference type="Proteomes" id="UP000053815">
    <property type="component" value="Unassembled WGS sequence"/>
</dbReference>
<evidence type="ECO:0000313" key="5">
    <source>
        <dbReference type="EMBL" id="GAN08809.1"/>
    </source>
</evidence>